<proteinExistence type="predicted"/>
<reference evidence="3" key="2">
    <citation type="submission" date="2021-04" db="EMBL/GenBank/DDBJ databases">
        <title>Taxonomy of Flavobacteriaceae bacterium ZY171143.</title>
        <authorList>
            <person name="Li F."/>
        </authorList>
    </citation>
    <scope>NUCLEOTIDE SEQUENCE [LARGE SCALE GENOMIC DNA]</scope>
    <source>
        <strain evidence="3">ZY171143</strain>
    </source>
</reference>
<dbReference type="EMBL" id="CP072842">
    <property type="protein sequence ID" value="QTV04915.1"/>
    <property type="molecule type" value="Genomic_DNA"/>
</dbReference>
<name>A0ABX7XAK5_9FLAO</name>
<dbReference type="RefSeq" id="WP_230475536.1">
    <property type="nucleotide sequence ID" value="NZ_CP072842.1"/>
</dbReference>
<keyword evidence="3" id="KW-1185">Reference proteome</keyword>
<gene>
    <name evidence="2" type="ORF">J9309_08905</name>
</gene>
<dbReference type="Proteomes" id="UP000672011">
    <property type="component" value="Chromosome"/>
</dbReference>
<keyword evidence="1" id="KW-0732">Signal</keyword>
<feature type="chain" id="PRO_5047191923" evidence="1">
    <location>
        <begin position="20"/>
        <end position="122"/>
    </location>
</feature>
<sequence>MKNKLLVMLGMSLALFSCAEDDAQKIESAPKTKLSQKATNQDPYALGFKKAIKEMSQLRYLPTKEYTEKYGNELSPERKQILYPAALELIYSTGITEEELKAETNGDLNQILNKAFSIYTNK</sequence>
<organism evidence="2 3">
    <name type="scientific">Faecalibacter bovis</name>
    <dbReference type="NCBI Taxonomy" id="2898187"/>
    <lineage>
        <taxon>Bacteria</taxon>
        <taxon>Pseudomonadati</taxon>
        <taxon>Bacteroidota</taxon>
        <taxon>Flavobacteriia</taxon>
        <taxon>Flavobacteriales</taxon>
        <taxon>Weeksellaceae</taxon>
        <taxon>Faecalibacter</taxon>
    </lineage>
</organism>
<accession>A0ABX7XAK5</accession>
<evidence type="ECO:0000313" key="3">
    <source>
        <dbReference type="Proteomes" id="UP000672011"/>
    </source>
</evidence>
<dbReference type="PROSITE" id="PS51257">
    <property type="entry name" value="PROKAR_LIPOPROTEIN"/>
    <property type="match status" value="1"/>
</dbReference>
<evidence type="ECO:0000313" key="2">
    <source>
        <dbReference type="EMBL" id="QTV04915.1"/>
    </source>
</evidence>
<protein>
    <submittedName>
        <fullName evidence="2">Uncharacterized protein</fullName>
    </submittedName>
</protein>
<evidence type="ECO:0000256" key="1">
    <source>
        <dbReference type="SAM" id="SignalP"/>
    </source>
</evidence>
<feature type="signal peptide" evidence="1">
    <location>
        <begin position="1"/>
        <end position="19"/>
    </location>
</feature>
<reference evidence="2 3" key="1">
    <citation type="journal article" date="2021" name="Int. J. Syst. Evol. Microbiol.">
        <title>Faecalibacter bovis sp. nov., isolated from cow faeces.</title>
        <authorList>
            <person name="Li F."/>
            <person name="Zhao W."/>
            <person name="Hong Q."/>
            <person name="Shao Q."/>
            <person name="Song J."/>
            <person name="Yang S."/>
        </authorList>
    </citation>
    <scope>NUCLEOTIDE SEQUENCE [LARGE SCALE GENOMIC DNA]</scope>
    <source>
        <strain evidence="2 3">ZY171143</strain>
    </source>
</reference>